<accession>R8AXX4</accession>
<dbReference type="EMBL" id="ASAD01000018">
    <property type="protein sequence ID" value="EON91191.1"/>
    <property type="molecule type" value="Genomic_DNA"/>
</dbReference>
<sequence length="254" mass="28012">MAVQITVRKTWLAIAGVLLILAIVLGATGAYWLWKNLGAELLLRDQQAKVSIPEPMAVGIDILDSLDIELDTVLSTTVPIDQTLTLPIRDTLNVSVTFDSAVPIQMVVPLRQNIELNQRISVDGNVEVKALGKWFELPLRGELPVKAVIPLDEEIEIDQMVDLKFTAPAQVELLESLQVPLKVDIATDIPLKTAMSVPVRSRINAYATILEPADALLAEMDLELPIREIGLSWAPQDESEPDPYDDTPSEQPRQ</sequence>
<dbReference type="PATRIC" id="fig|1318628.3.peg.2972"/>
<reference evidence="3 4" key="1">
    <citation type="journal article" date="2013" name="Genome Announc.">
        <title>Draft Genome Sequence of the Moderately Halophilic Bacterium Marinobacter lipolyticus Strain SM19.</title>
        <authorList>
            <person name="Papke R.T."/>
            <person name="de la Haba R.R."/>
            <person name="Infante-Dominguez C."/>
            <person name="Perez D."/>
            <person name="Sanchez-Porro C."/>
            <person name="Lapierre P."/>
            <person name="Ventosa A."/>
        </authorList>
    </citation>
    <scope>NUCLEOTIDE SEQUENCE [LARGE SCALE GENOMIC DNA]</scope>
    <source>
        <strain evidence="3 4">SM19</strain>
    </source>
</reference>
<comment type="caution">
    <text evidence="3">The sequence shown here is derived from an EMBL/GenBank/DDBJ whole genome shotgun (WGS) entry which is preliminary data.</text>
</comment>
<dbReference type="STRING" id="1318628.MARLIPOL_14865"/>
<dbReference type="eggNOG" id="ENOG50323KQ">
    <property type="taxonomic scope" value="Bacteria"/>
</dbReference>
<proteinExistence type="predicted"/>
<feature type="transmembrane region" description="Helical" evidence="2">
    <location>
        <begin position="12"/>
        <end position="34"/>
    </location>
</feature>
<organism evidence="3 4">
    <name type="scientific">Marinobacter lipolyticus SM19</name>
    <dbReference type="NCBI Taxonomy" id="1318628"/>
    <lineage>
        <taxon>Bacteria</taxon>
        <taxon>Pseudomonadati</taxon>
        <taxon>Pseudomonadota</taxon>
        <taxon>Gammaproteobacteria</taxon>
        <taxon>Pseudomonadales</taxon>
        <taxon>Marinobacteraceae</taxon>
        <taxon>Marinobacter</taxon>
    </lineage>
</organism>
<feature type="region of interest" description="Disordered" evidence="1">
    <location>
        <begin position="232"/>
        <end position="254"/>
    </location>
</feature>
<dbReference type="RefSeq" id="WP_012139124.1">
    <property type="nucleotide sequence ID" value="NZ_KE007327.1"/>
</dbReference>
<dbReference type="AlphaFoldDB" id="R8AXX4"/>
<evidence type="ECO:0000313" key="4">
    <source>
        <dbReference type="Proteomes" id="UP000016540"/>
    </source>
</evidence>
<dbReference type="HOGENOM" id="CLU_100478_0_0_6"/>
<evidence type="ECO:0000256" key="1">
    <source>
        <dbReference type="SAM" id="MobiDB-lite"/>
    </source>
</evidence>
<dbReference type="Proteomes" id="UP000016540">
    <property type="component" value="Unassembled WGS sequence"/>
</dbReference>
<keyword evidence="2" id="KW-0812">Transmembrane</keyword>
<feature type="compositionally biased region" description="Acidic residues" evidence="1">
    <location>
        <begin position="237"/>
        <end position="248"/>
    </location>
</feature>
<evidence type="ECO:0000313" key="3">
    <source>
        <dbReference type="EMBL" id="EON91191.1"/>
    </source>
</evidence>
<evidence type="ECO:0000256" key="2">
    <source>
        <dbReference type="SAM" id="Phobius"/>
    </source>
</evidence>
<dbReference type="OrthoDB" id="7057480at2"/>
<name>R8AXX4_9GAMM</name>
<keyword evidence="4" id="KW-1185">Reference proteome</keyword>
<keyword evidence="2" id="KW-1133">Transmembrane helix</keyword>
<keyword evidence="2" id="KW-0472">Membrane</keyword>
<protein>
    <submittedName>
        <fullName evidence="3">Uncharacterized protein</fullName>
    </submittedName>
</protein>
<gene>
    <name evidence="3" type="ORF">MARLIPOL_14865</name>
</gene>